<proteinExistence type="predicted"/>
<keyword evidence="2" id="KW-1185">Reference proteome</keyword>
<gene>
    <name evidence="1" type="ORF">JOC58_000044</name>
</gene>
<evidence type="ECO:0000313" key="2">
    <source>
        <dbReference type="Proteomes" id="UP001185028"/>
    </source>
</evidence>
<accession>A0ABU1ISC9</accession>
<dbReference type="EMBL" id="JAVDQH010000001">
    <property type="protein sequence ID" value="MDR6242160.1"/>
    <property type="molecule type" value="Genomic_DNA"/>
</dbReference>
<organism evidence="1 2">
    <name type="scientific">Paenibacillus hunanensis</name>
    <dbReference type="NCBI Taxonomy" id="539262"/>
    <lineage>
        <taxon>Bacteria</taxon>
        <taxon>Bacillati</taxon>
        <taxon>Bacillota</taxon>
        <taxon>Bacilli</taxon>
        <taxon>Bacillales</taxon>
        <taxon>Paenibacillaceae</taxon>
        <taxon>Paenibacillus</taxon>
    </lineage>
</organism>
<sequence length="260" mass="29111">MLDLRDPLWSELDTAFSTAEEVPELLASLLHEYDEEIFQELTELLLHQYTVYTATVAAVPYLIHIAEKSSLSVRMELYITCGMMVSGYATQATTIEKTLASEQWEPLQRAYTDALERMNTLHDSVLQYARTHIDDPSEQEYILAAWLAYGHHDTLAELILHHTGEQEYEGTCPACEQSFYAVVSDDGAMTLFPEDPVFAQNAKHNEIIPAELPSTGAWGALRYAAEQLDARVLLQRLPSMTGTGICPHCHATIAIADSLY</sequence>
<dbReference type="Proteomes" id="UP001185028">
    <property type="component" value="Unassembled WGS sequence"/>
</dbReference>
<reference evidence="1 2" key="1">
    <citation type="submission" date="2023-07" db="EMBL/GenBank/DDBJ databases">
        <title>Genomic Encyclopedia of Type Strains, Phase IV (KMG-IV): sequencing the most valuable type-strain genomes for metagenomic binning, comparative biology and taxonomic classification.</title>
        <authorList>
            <person name="Goeker M."/>
        </authorList>
    </citation>
    <scope>NUCLEOTIDE SEQUENCE [LARGE SCALE GENOMIC DNA]</scope>
    <source>
        <strain evidence="1 2">DSM 22170</strain>
    </source>
</reference>
<comment type="caution">
    <text evidence="1">The sequence shown here is derived from an EMBL/GenBank/DDBJ whole genome shotgun (WGS) entry which is preliminary data.</text>
</comment>
<protein>
    <submittedName>
        <fullName evidence="1">Uncharacterized protein</fullName>
    </submittedName>
</protein>
<name>A0ABU1ISC9_9BACL</name>
<evidence type="ECO:0000313" key="1">
    <source>
        <dbReference type="EMBL" id="MDR6242160.1"/>
    </source>
</evidence>
<dbReference type="RefSeq" id="WP_188774651.1">
    <property type="nucleotide sequence ID" value="NZ_BMMB01000003.1"/>
</dbReference>